<gene>
    <name evidence="2" type="ORF">POL72_13405</name>
</gene>
<dbReference type="RefSeq" id="WP_272095575.1">
    <property type="nucleotide sequence ID" value="NZ_JAQNDK010000001.1"/>
</dbReference>
<accession>A0ABT5BX43</accession>
<comment type="caution">
    <text evidence="2">The sequence shown here is derived from an EMBL/GenBank/DDBJ whole genome shotgun (WGS) entry which is preliminary data.</text>
</comment>
<protein>
    <submittedName>
        <fullName evidence="2">Uncharacterized protein</fullName>
    </submittedName>
</protein>
<sequence>MIELLNRLFSRSARRSTARGVIEVMALLGDLHRLREVIGVGAARQFDDAERPAGRGNNGDALEQRRGRRDRPGCGDCGAPSGHP</sequence>
<dbReference type="Proteomes" id="UP001217485">
    <property type="component" value="Unassembled WGS sequence"/>
</dbReference>
<keyword evidence="3" id="KW-1185">Reference proteome</keyword>
<reference evidence="2 3" key="1">
    <citation type="submission" date="2023-01" db="EMBL/GenBank/DDBJ databases">
        <title>Minimal conservation of predation-associated metabolite biosynthetic gene clusters underscores biosynthetic potential of Myxococcota including descriptions for ten novel species: Archangium lansinium sp. nov., Myxococcus landrumus sp. nov., Nannocystis bai.</title>
        <authorList>
            <person name="Ahearne A."/>
            <person name="Stevens C."/>
            <person name="Dowd S."/>
        </authorList>
    </citation>
    <scope>NUCLEOTIDE SEQUENCE [LARGE SCALE GENOMIC DNA]</scope>
    <source>
        <strain evidence="2 3">WIWO2</strain>
    </source>
</reference>
<proteinExistence type="predicted"/>
<name>A0ABT5BX43_9BACT</name>
<feature type="region of interest" description="Disordered" evidence="1">
    <location>
        <begin position="45"/>
        <end position="84"/>
    </location>
</feature>
<evidence type="ECO:0000256" key="1">
    <source>
        <dbReference type="SAM" id="MobiDB-lite"/>
    </source>
</evidence>
<evidence type="ECO:0000313" key="2">
    <source>
        <dbReference type="EMBL" id="MDC0678736.1"/>
    </source>
</evidence>
<feature type="compositionally biased region" description="Basic and acidic residues" evidence="1">
    <location>
        <begin position="62"/>
        <end position="73"/>
    </location>
</feature>
<organism evidence="2 3">
    <name type="scientific">Sorangium atrum</name>
    <dbReference type="NCBI Taxonomy" id="2995308"/>
    <lineage>
        <taxon>Bacteria</taxon>
        <taxon>Pseudomonadati</taxon>
        <taxon>Myxococcota</taxon>
        <taxon>Polyangia</taxon>
        <taxon>Polyangiales</taxon>
        <taxon>Polyangiaceae</taxon>
        <taxon>Sorangium</taxon>
    </lineage>
</organism>
<evidence type="ECO:0000313" key="3">
    <source>
        <dbReference type="Proteomes" id="UP001217485"/>
    </source>
</evidence>
<dbReference type="EMBL" id="JAQNDK010000001">
    <property type="protein sequence ID" value="MDC0678736.1"/>
    <property type="molecule type" value="Genomic_DNA"/>
</dbReference>